<keyword evidence="5" id="KW-1133">Transmembrane helix</keyword>
<dbReference type="CDD" id="cd06530">
    <property type="entry name" value="S26_SPase_I"/>
    <property type="match status" value="1"/>
</dbReference>
<proteinExistence type="inferred from homology"/>
<evidence type="ECO:0000313" key="8">
    <source>
        <dbReference type="Proteomes" id="UP000638560"/>
    </source>
</evidence>
<dbReference type="PANTHER" id="PTHR43390:SF1">
    <property type="entry name" value="CHLOROPLAST PROCESSING PEPTIDASE"/>
    <property type="match status" value="1"/>
</dbReference>
<evidence type="ECO:0000256" key="2">
    <source>
        <dbReference type="ARBA" id="ARBA00009370"/>
    </source>
</evidence>
<protein>
    <recommendedName>
        <fullName evidence="5">Signal peptidase I</fullName>
        <ecNumber evidence="5">3.4.21.89</ecNumber>
    </recommendedName>
</protein>
<comment type="caution">
    <text evidence="7">The sequence shown here is derived from an EMBL/GenBank/DDBJ whole genome shotgun (WGS) entry which is preliminary data.</text>
</comment>
<dbReference type="Pfam" id="PF10502">
    <property type="entry name" value="Peptidase_S26"/>
    <property type="match status" value="1"/>
</dbReference>
<dbReference type="PROSITE" id="PS00501">
    <property type="entry name" value="SPASE_I_1"/>
    <property type="match status" value="1"/>
</dbReference>
<keyword evidence="5" id="KW-0472">Membrane</keyword>
<keyword evidence="5" id="KW-0812">Transmembrane</keyword>
<comment type="similarity">
    <text evidence="2 5">Belongs to the peptidase S26 family.</text>
</comment>
<sequence length="240" mass="25796">MARDVLTRAVRGGRGADGGSGGTWGAAILGEFEETVGRWEAVRWAASGVWLSWRERRTGRGLLAPVAAVLWPADRLRRLLVVGVSAAVLLVAASQFVLTVRYVPSTSMQPTLAIDDRVLVDRLTVRFTGADRGDVVLLARQRHGEREVFNIRVLGLPGDTISCVDGALRRNGIAVDEPYLATGSRTNCSPVTVASGTLYVLGDNRESAVDSRSWGPVDEADVVGEVVGRIWPARRASSVH</sequence>
<dbReference type="NCBIfam" id="TIGR02227">
    <property type="entry name" value="sigpep_I_bact"/>
    <property type="match status" value="1"/>
</dbReference>
<feature type="transmembrane region" description="Helical" evidence="5">
    <location>
        <begin position="79"/>
        <end position="98"/>
    </location>
</feature>
<feature type="domain" description="Peptidase S26" evidence="6">
    <location>
        <begin position="77"/>
        <end position="231"/>
    </location>
</feature>
<dbReference type="EMBL" id="JADPUN010000152">
    <property type="protein sequence ID" value="MBF9130368.1"/>
    <property type="molecule type" value="Genomic_DNA"/>
</dbReference>
<reference evidence="7 8" key="1">
    <citation type="submission" date="2020-11" db="EMBL/GenBank/DDBJ databases">
        <title>A novel isolate from a Black sea contaminated sediment with potential to produce alkanes: Plantactinospora alkalitolerans sp. nov.</title>
        <authorList>
            <person name="Carro L."/>
            <person name="Veyisoglu A."/>
            <person name="Guven K."/>
            <person name="Schumann P."/>
            <person name="Klenk H.-P."/>
            <person name="Sahin N."/>
        </authorList>
    </citation>
    <scope>NUCLEOTIDE SEQUENCE [LARGE SCALE GENOMIC DNA]</scope>
    <source>
        <strain evidence="7 8">S1510</strain>
    </source>
</reference>
<organism evidence="7 8">
    <name type="scientific">Plantactinospora alkalitolerans</name>
    <dbReference type="NCBI Taxonomy" id="2789879"/>
    <lineage>
        <taxon>Bacteria</taxon>
        <taxon>Bacillati</taxon>
        <taxon>Actinomycetota</taxon>
        <taxon>Actinomycetes</taxon>
        <taxon>Micromonosporales</taxon>
        <taxon>Micromonosporaceae</taxon>
        <taxon>Plantactinospora</taxon>
    </lineage>
</organism>
<evidence type="ECO:0000259" key="6">
    <source>
        <dbReference type="Pfam" id="PF10502"/>
    </source>
</evidence>
<evidence type="ECO:0000256" key="1">
    <source>
        <dbReference type="ARBA" id="ARBA00004401"/>
    </source>
</evidence>
<dbReference type="PRINTS" id="PR00727">
    <property type="entry name" value="LEADERPTASE"/>
</dbReference>
<dbReference type="PANTHER" id="PTHR43390">
    <property type="entry name" value="SIGNAL PEPTIDASE I"/>
    <property type="match status" value="1"/>
</dbReference>
<evidence type="ECO:0000313" key="7">
    <source>
        <dbReference type="EMBL" id="MBF9130368.1"/>
    </source>
</evidence>
<dbReference type="InterPro" id="IPR000223">
    <property type="entry name" value="Pept_S26A_signal_pept_1"/>
</dbReference>
<evidence type="ECO:0000256" key="4">
    <source>
        <dbReference type="ARBA" id="ARBA00022801"/>
    </source>
</evidence>
<gene>
    <name evidence="7" type="primary">lepB</name>
    <name evidence="7" type="ORF">I0C86_15585</name>
</gene>
<dbReference type="GO" id="GO:0009003">
    <property type="term" value="F:signal peptidase activity"/>
    <property type="evidence" value="ECO:0007669"/>
    <property type="project" value="UniProtKB-EC"/>
</dbReference>
<evidence type="ECO:0000256" key="3">
    <source>
        <dbReference type="ARBA" id="ARBA00022670"/>
    </source>
</evidence>
<dbReference type="InterPro" id="IPR019756">
    <property type="entry name" value="Pept_S26A_signal_pept_1_Ser-AS"/>
</dbReference>
<name>A0ABS0GVX9_9ACTN</name>
<comment type="catalytic activity">
    <reaction evidence="5">
        <text>Cleavage of hydrophobic, N-terminal signal or leader sequences from secreted and periplasmic proteins.</text>
        <dbReference type="EC" id="3.4.21.89"/>
    </reaction>
</comment>
<dbReference type="Gene3D" id="2.10.109.10">
    <property type="entry name" value="Umud Fragment, subunit A"/>
    <property type="match status" value="1"/>
</dbReference>
<comment type="subcellular location">
    <subcellularLocation>
        <location evidence="1">Cell membrane</location>
        <topology evidence="1">Single-pass type II membrane protein</topology>
    </subcellularLocation>
    <subcellularLocation>
        <location evidence="5">Membrane</location>
        <topology evidence="5">Single-pass type II membrane protein</topology>
    </subcellularLocation>
</comment>
<dbReference type="SUPFAM" id="SSF51306">
    <property type="entry name" value="LexA/Signal peptidase"/>
    <property type="match status" value="1"/>
</dbReference>
<keyword evidence="8" id="KW-1185">Reference proteome</keyword>
<accession>A0ABS0GVX9</accession>
<dbReference type="Proteomes" id="UP000638560">
    <property type="component" value="Unassembled WGS sequence"/>
</dbReference>
<keyword evidence="4 5" id="KW-0378">Hydrolase</keyword>
<keyword evidence="3 5" id="KW-0645">Protease</keyword>
<dbReference type="InterPro" id="IPR019533">
    <property type="entry name" value="Peptidase_S26"/>
</dbReference>
<dbReference type="EC" id="3.4.21.89" evidence="5"/>
<evidence type="ECO:0000256" key="5">
    <source>
        <dbReference type="RuleBase" id="RU362042"/>
    </source>
</evidence>
<dbReference type="InterPro" id="IPR036286">
    <property type="entry name" value="LexA/Signal_pep-like_sf"/>
</dbReference>